<comment type="caution">
    <text evidence="2">The sequence shown here is derived from an EMBL/GenBank/DDBJ whole genome shotgun (WGS) entry which is preliminary data.</text>
</comment>
<gene>
    <name evidence="2" type="ORF">HAX54_043386</name>
</gene>
<name>A0ABS8W2R8_DATST</name>
<dbReference type="Proteomes" id="UP000823775">
    <property type="component" value="Unassembled WGS sequence"/>
</dbReference>
<accession>A0ABS8W2R8</accession>
<evidence type="ECO:0000313" key="3">
    <source>
        <dbReference type="Proteomes" id="UP000823775"/>
    </source>
</evidence>
<reference evidence="2 3" key="1">
    <citation type="journal article" date="2021" name="BMC Genomics">
        <title>Datura genome reveals duplications of psychoactive alkaloid biosynthetic genes and high mutation rate following tissue culture.</title>
        <authorList>
            <person name="Rajewski A."/>
            <person name="Carter-House D."/>
            <person name="Stajich J."/>
            <person name="Litt A."/>
        </authorList>
    </citation>
    <scope>NUCLEOTIDE SEQUENCE [LARGE SCALE GENOMIC DNA]</scope>
    <source>
        <strain evidence="2">AR-01</strain>
    </source>
</reference>
<sequence>MKGKLTVRQPTDDPSFGSSLGGSKTFKSRLKYFFGYFLPPDKYYQFQELPSILLCL</sequence>
<dbReference type="EMBL" id="JACEIK010006487">
    <property type="protein sequence ID" value="MCE2055785.1"/>
    <property type="molecule type" value="Genomic_DNA"/>
</dbReference>
<evidence type="ECO:0000313" key="2">
    <source>
        <dbReference type="EMBL" id="MCE2055785.1"/>
    </source>
</evidence>
<feature type="non-terminal residue" evidence="2">
    <location>
        <position position="56"/>
    </location>
</feature>
<organism evidence="2 3">
    <name type="scientific">Datura stramonium</name>
    <name type="common">Jimsonweed</name>
    <name type="synonym">Common thornapple</name>
    <dbReference type="NCBI Taxonomy" id="4076"/>
    <lineage>
        <taxon>Eukaryota</taxon>
        <taxon>Viridiplantae</taxon>
        <taxon>Streptophyta</taxon>
        <taxon>Embryophyta</taxon>
        <taxon>Tracheophyta</taxon>
        <taxon>Spermatophyta</taxon>
        <taxon>Magnoliopsida</taxon>
        <taxon>eudicotyledons</taxon>
        <taxon>Gunneridae</taxon>
        <taxon>Pentapetalae</taxon>
        <taxon>asterids</taxon>
        <taxon>lamiids</taxon>
        <taxon>Solanales</taxon>
        <taxon>Solanaceae</taxon>
        <taxon>Solanoideae</taxon>
        <taxon>Datureae</taxon>
        <taxon>Datura</taxon>
    </lineage>
</organism>
<proteinExistence type="predicted"/>
<feature type="region of interest" description="Disordered" evidence="1">
    <location>
        <begin position="1"/>
        <end position="20"/>
    </location>
</feature>
<evidence type="ECO:0000256" key="1">
    <source>
        <dbReference type="SAM" id="MobiDB-lite"/>
    </source>
</evidence>
<protein>
    <submittedName>
        <fullName evidence="2">Uncharacterized protein</fullName>
    </submittedName>
</protein>
<keyword evidence="3" id="KW-1185">Reference proteome</keyword>